<dbReference type="AlphaFoldDB" id="A0A0H2R669"/>
<proteinExistence type="predicted"/>
<feature type="transmembrane region" description="Helical" evidence="1">
    <location>
        <begin position="52"/>
        <end position="71"/>
    </location>
</feature>
<dbReference type="Pfam" id="PF20151">
    <property type="entry name" value="DUF6533"/>
    <property type="match status" value="1"/>
</dbReference>
<dbReference type="Proteomes" id="UP000053477">
    <property type="component" value="Unassembled WGS sequence"/>
</dbReference>
<keyword evidence="1" id="KW-1133">Transmembrane helix</keyword>
<name>A0A0H2R669_9AGAM</name>
<feature type="transmembrane region" description="Helical" evidence="1">
    <location>
        <begin position="91"/>
        <end position="111"/>
    </location>
</feature>
<feature type="transmembrane region" description="Helical" evidence="1">
    <location>
        <begin position="163"/>
        <end position="183"/>
    </location>
</feature>
<evidence type="ECO:0000256" key="1">
    <source>
        <dbReference type="SAM" id="Phobius"/>
    </source>
</evidence>
<keyword evidence="4" id="KW-1185">Reference proteome</keyword>
<keyword evidence="1" id="KW-0472">Membrane</keyword>
<sequence length="312" mass="35018">MDNVIEAVHAFRIFQYTVVASICLMSYEYFIKLDNEIRYLWDRPNRFSLGGVLLFLCRYLPFANVIQVYIYVFRTDLGTAVCLRASHASAWIVYFEFVTSILVLFTRAYAVWGGSKQVLVALALVFLAATGGAGYSLDIFNNAVHLPLKNTLPECLIQVSNNISGALGILIFCETLGLALLLIRSVQHTRAMSHMQEENSRSILSVMARDGINYFVWTLAITTANLVVLQRVAPDLRVFLFIMQGTMQDILCSRLLFHVRSVNEFPNGTVTESTYTSTQIEWAHSVSLAEPSELTSYLTPHSLESINGVMTD</sequence>
<organism evidence="3 4">
    <name type="scientific">Schizopora paradoxa</name>
    <dbReference type="NCBI Taxonomy" id="27342"/>
    <lineage>
        <taxon>Eukaryota</taxon>
        <taxon>Fungi</taxon>
        <taxon>Dikarya</taxon>
        <taxon>Basidiomycota</taxon>
        <taxon>Agaricomycotina</taxon>
        <taxon>Agaricomycetes</taxon>
        <taxon>Hymenochaetales</taxon>
        <taxon>Schizoporaceae</taxon>
        <taxon>Schizopora</taxon>
    </lineage>
</organism>
<feature type="domain" description="DUF6533" evidence="2">
    <location>
        <begin position="16"/>
        <end position="62"/>
    </location>
</feature>
<dbReference type="EMBL" id="KQ086148">
    <property type="protein sequence ID" value="KLO07295.1"/>
    <property type="molecule type" value="Genomic_DNA"/>
</dbReference>
<dbReference type="InterPro" id="IPR045340">
    <property type="entry name" value="DUF6533"/>
</dbReference>
<feature type="transmembrane region" description="Helical" evidence="1">
    <location>
        <begin position="211"/>
        <end position="232"/>
    </location>
</feature>
<dbReference type="InParanoid" id="A0A0H2R669"/>
<reference evidence="3 4" key="1">
    <citation type="submission" date="2015-04" db="EMBL/GenBank/DDBJ databases">
        <title>Complete genome sequence of Schizopora paradoxa KUC8140, a cosmopolitan wood degrader in East Asia.</title>
        <authorList>
            <consortium name="DOE Joint Genome Institute"/>
            <person name="Min B."/>
            <person name="Park H."/>
            <person name="Jang Y."/>
            <person name="Kim J.-J."/>
            <person name="Kim K.H."/>
            <person name="Pangilinan J."/>
            <person name="Lipzen A."/>
            <person name="Riley R."/>
            <person name="Grigoriev I.V."/>
            <person name="Spatafora J.W."/>
            <person name="Choi I.-G."/>
        </authorList>
    </citation>
    <scope>NUCLEOTIDE SEQUENCE [LARGE SCALE GENOMIC DNA]</scope>
    <source>
        <strain evidence="3 4">KUC8140</strain>
    </source>
</reference>
<evidence type="ECO:0000313" key="4">
    <source>
        <dbReference type="Proteomes" id="UP000053477"/>
    </source>
</evidence>
<evidence type="ECO:0000313" key="3">
    <source>
        <dbReference type="EMBL" id="KLO07295.1"/>
    </source>
</evidence>
<dbReference type="OrthoDB" id="2958007at2759"/>
<gene>
    <name evidence="3" type="ORF">SCHPADRAFT_654664</name>
</gene>
<feature type="transmembrane region" description="Helical" evidence="1">
    <location>
        <begin position="118"/>
        <end position="137"/>
    </location>
</feature>
<protein>
    <recommendedName>
        <fullName evidence="2">DUF6533 domain-containing protein</fullName>
    </recommendedName>
</protein>
<feature type="transmembrane region" description="Helical" evidence="1">
    <location>
        <begin position="13"/>
        <end position="31"/>
    </location>
</feature>
<accession>A0A0H2R669</accession>
<keyword evidence="1" id="KW-0812">Transmembrane</keyword>
<evidence type="ECO:0000259" key="2">
    <source>
        <dbReference type="Pfam" id="PF20151"/>
    </source>
</evidence>